<dbReference type="InParanoid" id="A0A5F7ZAT3"/>
<reference evidence="1" key="2">
    <citation type="submission" date="2019-01" db="EMBL/GenBank/DDBJ databases">
        <authorList>
            <person name="Graves T."/>
            <person name="Eichler E.E."/>
            <person name="Wilson R.K."/>
        </authorList>
    </citation>
    <scope>NUCLEOTIDE SEQUENCE [LARGE SCALE GENOMIC DNA]</scope>
    <source>
        <strain evidence="1">17573</strain>
    </source>
</reference>
<accession>A0A5F7ZAT3</accession>
<reference evidence="1" key="4">
    <citation type="submission" date="2025-09" db="UniProtKB">
        <authorList>
            <consortium name="Ensembl"/>
        </authorList>
    </citation>
    <scope>IDENTIFICATION</scope>
    <source>
        <strain evidence="1">17573</strain>
    </source>
</reference>
<proteinExistence type="predicted"/>
<sequence length="106" mass="11107">DGVSLLLPRLECSGVISAHCNLHLPCSSDSPASASRVAGITGARHHAQLIFVFLAEMGLHHVGQAGLELLASGDPAPLASQSARITGMSHKAWPMHLDNTKPISMH</sequence>
<dbReference type="Ensembl" id="ENSMMUT00000106837.1">
    <property type="protein sequence ID" value="ENSMMUP00000061736.1"/>
    <property type="gene ID" value="ENSMMUG00000060533.1"/>
</dbReference>
<evidence type="ECO:0000313" key="2">
    <source>
        <dbReference type="Proteomes" id="UP000006718"/>
    </source>
</evidence>
<dbReference type="PRINTS" id="PR02045">
    <property type="entry name" value="F138DOMAIN"/>
</dbReference>
<reference evidence="2" key="1">
    <citation type="journal article" date="2007" name="Science">
        <title>Evolutionary and biomedical insights from the rhesus macaque genome.</title>
        <authorList>
            <person name="Gibbs R.A."/>
            <person name="Rogers J."/>
            <person name="Katze M.G."/>
            <person name="Bumgarner R."/>
            <person name="Weinstock G.M."/>
            <person name="Mardis E.R."/>
            <person name="Remington K.A."/>
            <person name="Strausberg R.L."/>
            <person name="Venter J.C."/>
            <person name="Wilson R.K."/>
            <person name="Batzer M.A."/>
            <person name="Bustamante C.D."/>
            <person name="Eichler E.E."/>
            <person name="Hahn M.W."/>
            <person name="Hardison R.C."/>
            <person name="Makova K.D."/>
            <person name="Miller W."/>
            <person name="Milosavljevic A."/>
            <person name="Palermo R.E."/>
            <person name="Siepel A."/>
            <person name="Sikela J.M."/>
            <person name="Attaway T."/>
            <person name="Bell S."/>
            <person name="Bernard K.E."/>
            <person name="Buhay C.J."/>
            <person name="Chandrabose M.N."/>
            <person name="Dao M."/>
            <person name="Davis C."/>
            <person name="Delehaunty K.D."/>
            <person name="Ding Y."/>
            <person name="Dinh H.H."/>
            <person name="Dugan-Rocha S."/>
            <person name="Fulton L.A."/>
            <person name="Gabisi R.A."/>
            <person name="Garner T.T."/>
            <person name="Godfrey J."/>
            <person name="Hawes A.C."/>
            <person name="Hernandez J."/>
            <person name="Hines S."/>
            <person name="Holder M."/>
            <person name="Hume J."/>
            <person name="Jhangiani S.N."/>
            <person name="Joshi V."/>
            <person name="Khan Z.M."/>
            <person name="Kirkness E.F."/>
            <person name="Cree A."/>
            <person name="Fowler R.G."/>
            <person name="Lee S."/>
            <person name="Lewis L.R."/>
            <person name="Li Z."/>
            <person name="Liu Y.-S."/>
            <person name="Moore S.M."/>
            <person name="Muzny D."/>
            <person name="Nazareth L.V."/>
            <person name="Ngo D.N."/>
            <person name="Okwuonu G.O."/>
            <person name="Pai G."/>
            <person name="Parker D."/>
            <person name="Paul H.A."/>
            <person name="Pfannkoch C."/>
            <person name="Pohl C.S."/>
            <person name="Rogers Y.-H.C."/>
            <person name="Ruiz S.J."/>
            <person name="Sabo A."/>
            <person name="Santibanez J."/>
            <person name="Schneider B.W."/>
            <person name="Smith S.M."/>
            <person name="Sodergren E."/>
            <person name="Svatek A.F."/>
            <person name="Utterback T.R."/>
            <person name="Vattathil S."/>
            <person name="Warren W."/>
            <person name="White C.S."/>
            <person name="Chinwalla A.T."/>
            <person name="Feng Y."/>
            <person name="Halpern A.L."/>
            <person name="Hillier L.W."/>
            <person name="Huang X."/>
            <person name="Minx P."/>
            <person name="Nelson J.O."/>
            <person name="Pepin K.H."/>
            <person name="Qin X."/>
            <person name="Sutton G.G."/>
            <person name="Venter E."/>
            <person name="Walenz B.P."/>
            <person name="Wallis J.W."/>
            <person name="Worley K.C."/>
            <person name="Yang S.-P."/>
            <person name="Jones S.M."/>
            <person name="Marra M.A."/>
            <person name="Rocchi M."/>
            <person name="Schein J.E."/>
            <person name="Baertsch R."/>
            <person name="Clarke L."/>
            <person name="Csuros M."/>
            <person name="Glasscock J."/>
            <person name="Harris R.A."/>
            <person name="Havlak P."/>
            <person name="Jackson A.R."/>
            <person name="Jiang H."/>
            <person name="Liu Y."/>
            <person name="Messina D.N."/>
            <person name="Shen Y."/>
            <person name="Song H.X.-Z."/>
            <person name="Wylie T."/>
            <person name="Zhang L."/>
            <person name="Birney E."/>
            <person name="Han K."/>
            <person name="Konkel M.K."/>
            <person name="Lee J."/>
            <person name="Smit A.F.A."/>
            <person name="Ullmer B."/>
            <person name="Wang H."/>
            <person name="Xing J."/>
            <person name="Burhans R."/>
            <person name="Cheng Z."/>
            <person name="Karro J.E."/>
            <person name="Ma J."/>
            <person name="Raney B."/>
            <person name="She X."/>
            <person name="Cox M.J."/>
            <person name="Demuth J.P."/>
            <person name="Dumas L.J."/>
            <person name="Han S.-G."/>
            <person name="Hopkins J."/>
            <person name="Karimpour-Fard A."/>
            <person name="Kim Y.H."/>
            <person name="Pollack J.R."/>
            <person name="Vinar T."/>
            <person name="Addo-Quaye C."/>
            <person name="Degenhardt J."/>
            <person name="Denby A."/>
            <person name="Hubisz M.J."/>
            <person name="Indap A."/>
            <person name="Kosiol C."/>
            <person name="Lahn B.T."/>
            <person name="Lawson H.A."/>
            <person name="Marklein A."/>
            <person name="Nielsen R."/>
            <person name="Vallender E.J."/>
            <person name="Clark A.G."/>
            <person name="Ferguson B."/>
            <person name="Hernandez R.D."/>
            <person name="Hirani K."/>
            <person name="Kehrer-Sawatzki H."/>
            <person name="Kolb J."/>
            <person name="Patil S."/>
            <person name="Pu L.-L."/>
            <person name="Ren Y."/>
            <person name="Smith D.G."/>
            <person name="Wheeler D.A."/>
            <person name="Schenck I."/>
            <person name="Ball E.V."/>
            <person name="Chen R."/>
            <person name="Cooper D.N."/>
            <person name="Giardine B."/>
            <person name="Hsu F."/>
            <person name="Kent W.J."/>
            <person name="Lesk A."/>
            <person name="Nelson D.L."/>
            <person name="O'brien W.E."/>
            <person name="Pruefer K."/>
            <person name="Stenson P.D."/>
            <person name="Wallace J.C."/>
            <person name="Ke H."/>
            <person name="Liu X.-M."/>
            <person name="Wang P."/>
            <person name="Xiang A.P."/>
            <person name="Yang F."/>
            <person name="Barber G.P."/>
            <person name="Haussler D."/>
            <person name="Karolchik D."/>
            <person name="Kern A.D."/>
            <person name="Kuhn R.M."/>
            <person name="Smith K.E."/>
            <person name="Zwieg A.S."/>
        </authorList>
    </citation>
    <scope>NUCLEOTIDE SEQUENCE [LARGE SCALE GENOMIC DNA]</scope>
    <source>
        <strain evidence="2">17573</strain>
    </source>
</reference>
<reference evidence="1" key="3">
    <citation type="submission" date="2025-08" db="UniProtKB">
        <authorList>
            <consortium name="Ensembl"/>
        </authorList>
    </citation>
    <scope>IDENTIFICATION</scope>
    <source>
        <strain evidence="1">17573</strain>
    </source>
</reference>
<dbReference type="AlphaFoldDB" id="A0A5F7ZAT3"/>
<keyword evidence="2" id="KW-1185">Reference proteome</keyword>
<dbReference type="PANTHER" id="PTHR12138:SF152">
    <property type="entry name" value="C2H2-TYPE DOMAIN-CONTAINING PROTEIN"/>
    <property type="match status" value="1"/>
</dbReference>
<dbReference type="GeneTree" id="ENSGT01120000271815"/>
<dbReference type="OMA" id="HHAWPNT"/>
<dbReference type="VEuPathDB" id="HostDB:ENSMMUG00000060533"/>
<dbReference type="PANTHER" id="PTHR12138">
    <property type="entry name" value="PRIMATE-EXPANDED PROTEIN FAMILY"/>
    <property type="match status" value="1"/>
</dbReference>
<dbReference type="Proteomes" id="UP000006718">
    <property type="component" value="Chromosome 15"/>
</dbReference>
<organism evidence="1 2">
    <name type="scientific">Macaca mulatta</name>
    <name type="common">Rhesus macaque</name>
    <dbReference type="NCBI Taxonomy" id="9544"/>
    <lineage>
        <taxon>Eukaryota</taxon>
        <taxon>Metazoa</taxon>
        <taxon>Chordata</taxon>
        <taxon>Craniata</taxon>
        <taxon>Vertebrata</taxon>
        <taxon>Euteleostomi</taxon>
        <taxon>Mammalia</taxon>
        <taxon>Eutheria</taxon>
        <taxon>Euarchontoglires</taxon>
        <taxon>Primates</taxon>
        <taxon>Haplorrhini</taxon>
        <taxon>Catarrhini</taxon>
        <taxon>Cercopithecidae</taxon>
        <taxon>Cercopithecinae</taxon>
        <taxon>Macaca</taxon>
    </lineage>
</organism>
<evidence type="ECO:0000313" key="1">
    <source>
        <dbReference type="Ensembl" id="ENSMMUP00000061736.1"/>
    </source>
</evidence>
<name>A0A5F7ZAT3_MACMU</name>
<protein>
    <submittedName>
        <fullName evidence="1">Uncharacterized protein</fullName>
    </submittedName>
</protein>